<dbReference type="OrthoDB" id="6556030at2"/>
<accession>A0A2U8E315</accession>
<dbReference type="AlphaFoldDB" id="A0A2U8E315"/>
<feature type="region of interest" description="Disordered" evidence="1">
    <location>
        <begin position="113"/>
        <end position="135"/>
    </location>
</feature>
<reference evidence="2 3" key="1">
    <citation type="journal article" date="2018" name="Syst. Appl. Microbiol.">
        <title>Ereboglobus luteus gen. nov. sp. nov. from cockroach guts, and new insights into the oxygen relationship of the genera Opitutus and Didymococcus (Verrucomicrobia: Opitutaceae).</title>
        <authorList>
            <person name="Tegtmeier D."/>
            <person name="Belitz A."/>
            <person name="Radek R."/>
            <person name="Heimerl T."/>
            <person name="Brune A."/>
        </authorList>
    </citation>
    <scope>NUCLEOTIDE SEQUENCE [LARGE SCALE GENOMIC DNA]</scope>
    <source>
        <strain evidence="2 3">Ho45</strain>
    </source>
</reference>
<evidence type="ECO:0008006" key="4">
    <source>
        <dbReference type="Google" id="ProtNLM"/>
    </source>
</evidence>
<dbReference type="EMBL" id="CP023004">
    <property type="protein sequence ID" value="AWI09269.1"/>
    <property type="molecule type" value="Genomic_DNA"/>
</dbReference>
<dbReference type="RefSeq" id="WP_108825081.1">
    <property type="nucleotide sequence ID" value="NZ_CP023004.1"/>
</dbReference>
<dbReference type="Proteomes" id="UP000244896">
    <property type="component" value="Chromosome"/>
</dbReference>
<protein>
    <recommendedName>
        <fullName evidence="4">Gliding motility protein</fullName>
    </recommendedName>
</protein>
<gene>
    <name evidence="2" type="ORF">CKA38_08455</name>
</gene>
<keyword evidence="3" id="KW-1185">Reference proteome</keyword>
<organism evidence="2 3">
    <name type="scientific">Ereboglobus luteus</name>
    <dbReference type="NCBI Taxonomy" id="1796921"/>
    <lineage>
        <taxon>Bacteria</taxon>
        <taxon>Pseudomonadati</taxon>
        <taxon>Verrucomicrobiota</taxon>
        <taxon>Opitutia</taxon>
        <taxon>Opitutales</taxon>
        <taxon>Opitutaceae</taxon>
        <taxon>Ereboglobus</taxon>
    </lineage>
</organism>
<evidence type="ECO:0000256" key="1">
    <source>
        <dbReference type="SAM" id="MobiDB-lite"/>
    </source>
</evidence>
<evidence type="ECO:0000313" key="3">
    <source>
        <dbReference type="Proteomes" id="UP000244896"/>
    </source>
</evidence>
<evidence type="ECO:0000313" key="2">
    <source>
        <dbReference type="EMBL" id="AWI09269.1"/>
    </source>
</evidence>
<sequence length="526" mass="58537">MPTLPQSTRKIAPRPGDIFAQRSADTGRYCAYQITLTENASPHARGGKTLALLSLDWVGDALPTEADLAAMRPLNNTRYYWGHGLDYRIVTPSVVPATFQFIANRPSLVTKQTTSFGGWPPPSSQAAEQEADWRARDPERLRRFEAARGSGREFTLAGQTVRDTFTHAGPGLLDGLANLAELDKLPRLLELEARGPRPDLIAYLRTHDLLHRVIWNAHGARALDFRGVPHVHDLELDATGLETLHLHDNLCSLKLTGTLHPRLRIHAHDGGARIRLNAPPSIADTDRADPGLPRLATIRIEGIDKLDLALIVARHPALETLSIAGKPGTLQNVSAISRLPKLRSLYIDDLFGYAPADIPPPGTHPRLAELWLESIPADVATHIKKNYAPLKKTARLDLQVRKPRAPEWLADNLDNPFRAWDGDEFVTPANARRAAALYKKTRAELRVRLDSPDAAPALPEYLEQLVRDWAAAFNTWDKRTNWIETEERETICEVVDNLLAEAARRHPAANIDIAKLSSLFDELRDF</sequence>
<proteinExistence type="predicted"/>
<dbReference type="KEGG" id="elut:CKA38_08455"/>
<name>A0A2U8E315_9BACT</name>